<dbReference type="EMBL" id="CAJOAZ010003347">
    <property type="protein sequence ID" value="CAF4002067.1"/>
    <property type="molecule type" value="Genomic_DNA"/>
</dbReference>
<dbReference type="GO" id="GO:0008237">
    <property type="term" value="F:metallopeptidase activity"/>
    <property type="evidence" value="ECO:0007669"/>
    <property type="project" value="UniProtKB-KW"/>
</dbReference>
<dbReference type="PANTHER" id="PTHR45726">
    <property type="entry name" value="LEUKOTRIENE A-4 HYDROLASE"/>
    <property type="match status" value="1"/>
</dbReference>
<feature type="domain" description="Peptidase M1 leukotriene A4 hydrolase/aminopeptidase C-terminal" evidence="8">
    <location>
        <begin position="139"/>
        <end position="271"/>
    </location>
</feature>
<keyword evidence="4" id="KW-0479">Metal-binding</keyword>
<dbReference type="OrthoDB" id="79562at2759"/>
<protein>
    <recommendedName>
        <fullName evidence="8">Peptidase M1 leukotriene A4 hydrolase/aminopeptidase C-terminal domain-containing protein</fullName>
    </recommendedName>
</protein>
<dbReference type="Pfam" id="PF01433">
    <property type="entry name" value="Peptidase_M1"/>
    <property type="match status" value="1"/>
</dbReference>
<dbReference type="SMART" id="SM01263">
    <property type="entry name" value="Leuk-A4-hydro_C"/>
    <property type="match status" value="1"/>
</dbReference>
<evidence type="ECO:0000313" key="14">
    <source>
        <dbReference type="Proteomes" id="UP000663860"/>
    </source>
</evidence>
<dbReference type="SUPFAM" id="SSF55486">
    <property type="entry name" value="Metalloproteases ('zincins'), catalytic domain"/>
    <property type="match status" value="1"/>
</dbReference>
<keyword evidence="7" id="KW-0482">Metalloprotease</keyword>
<dbReference type="PANTHER" id="PTHR45726:SF3">
    <property type="entry name" value="LEUKOTRIENE A-4 HYDROLASE"/>
    <property type="match status" value="1"/>
</dbReference>
<comment type="similarity">
    <text evidence="2">Belongs to the peptidase M1 family.</text>
</comment>
<accession>A0A815K4T9</accession>
<proteinExistence type="inferred from homology"/>
<dbReference type="EMBL" id="CAJOAY010002630">
    <property type="protein sequence ID" value="CAF3967513.1"/>
    <property type="molecule type" value="Genomic_DNA"/>
</dbReference>
<comment type="caution">
    <text evidence="9">The sequence shown here is derived from an EMBL/GenBank/DDBJ whole genome shotgun (WGS) entry which is preliminary data.</text>
</comment>
<dbReference type="InterPro" id="IPR015211">
    <property type="entry name" value="Peptidase_M1_C"/>
</dbReference>
<gene>
    <name evidence="9" type="ORF">IZO911_LOCUS38798</name>
    <name evidence="13" type="ORF">KXQ929_LOCUS34229</name>
    <name evidence="11" type="ORF">OKA104_LOCUS27905</name>
    <name evidence="12" type="ORF">OXD698_LOCUS29581</name>
    <name evidence="10" type="ORF">VCS650_LOCUS39978</name>
</gene>
<evidence type="ECO:0000256" key="4">
    <source>
        <dbReference type="ARBA" id="ARBA00022723"/>
    </source>
</evidence>
<dbReference type="InterPro" id="IPR027268">
    <property type="entry name" value="Peptidase_M4/M1_CTD_sf"/>
</dbReference>
<evidence type="ECO:0000256" key="7">
    <source>
        <dbReference type="ARBA" id="ARBA00023049"/>
    </source>
</evidence>
<evidence type="ECO:0000313" key="11">
    <source>
        <dbReference type="EMBL" id="CAF3967513.1"/>
    </source>
</evidence>
<evidence type="ECO:0000256" key="2">
    <source>
        <dbReference type="ARBA" id="ARBA00010136"/>
    </source>
</evidence>
<dbReference type="Gene3D" id="1.25.40.320">
    <property type="entry name" value="Peptidase M1, leukotriene A4 hydrolase/aminopeptidase C-terminal domain"/>
    <property type="match status" value="1"/>
</dbReference>
<keyword evidence="6" id="KW-0862">Zinc</keyword>
<evidence type="ECO:0000313" key="10">
    <source>
        <dbReference type="EMBL" id="CAF1459815.1"/>
    </source>
</evidence>
<dbReference type="Proteomes" id="UP000663868">
    <property type="component" value="Unassembled WGS sequence"/>
</dbReference>
<dbReference type="Proteomes" id="UP000663844">
    <property type="component" value="Unassembled WGS sequence"/>
</dbReference>
<evidence type="ECO:0000313" key="12">
    <source>
        <dbReference type="EMBL" id="CAF4002067.1"/>
    </source>
</evidence>
<dbReference type="GO" id="GO:0005829">
    <property type="term" value="C:cytosol"/>
    <property type="evidence" value="ECO:0007669"/>
    <property type="project" value="TreeGrafter"/>
</dbReference>
<dbReference type="InterPro" id="IPR014782">
    <property type="entry name" value="Peptidase_M1_dom"/>
</dbReference>
<dbReference type="EMBL" id="CAJNOE010001110">
    <property type="protein sequence ID" value="CAF1388097.1"/>
    <property type="molecule type" value="Genomic_DNA"/>
</dbReference>
<dbReference type="SUPFAM" id="SSF48371">
    <property type="entry name" value="ARM repeat"/>
    <property type="match status" value="1"/>
</dbReference>
<sequence>MYQTKFLPFQIDIEHNSLTFDIEHIPKDSPCFSILIYYSTSSDKSKALQWMTIVQTADQQYPFMYTQYYKGAALLWFLEHNIVCSEKDFSQFLRSYVTKFSYRILNTDDFIQYFESYFPNVAKVDWNSWLYTPGMPPITFDFSTKLQQLYHQLANEPSSISNDHMKVLNANQIIYLLYLLNQQPMNYDIIKQIDENCQMSKYSNNDICYLWYQLCIQVKYIESLDNIFKFLRETGEFKSSWPEIMPRVLEFFEQHKRRIHPLLVKILEQQMGVETLLN</sequence>
<dbReference type="AlphaFoldDB" id="A0A815K4T9"/>
<dbReference type="EMBL" id="CAJNON010001403">
    <property type="protein sequence ID" value="CAF1459815.1"/>
    <property type="molecule type" value="Genomic_DNA"/>
</dbReference>
<dbReference type="InterPro" id="IPR038502">
    <property type="entry name" value="M1_LTA-4_hydro/amino_C_sf"/>
</dbReference>
<keyword evidence="5" id="KW-0378">Hydrolase</keyword>
<evidence type="ECO:0000256" key="1">
    <source>
        <dbReference type="ARBA" id="ARBA00001947"/>
    </source>
</evidence>
<name>A0A815K4T9_9BILA</name>
<reference evidence="9" key="1">
    <citation type="submission" date="2021-02" db="EMBL/GenBank/DDBJ databases">
        <authorList>
            <person name="Nowell W R."/>
        </authorList>
    </citation>
    <scope>NUCLEOTIDE SEQUENCE</scope>
</reference>
<comment type="cofactor">
    <cofactor evidence="1">
        <name>Zn(2+)</name>
        <dbReference type="ChEBI" id="CHEBI:29105"/>
    </cofactor>
</comment>
<dbReference type="GO" id="GO:0008270">
    <property type="term" value="F:zinc ion binding"/>
    <property type="evidence" value="ECO:0007669"/>
    <property type="project" value="InterPro"/>
</dbReference>
<dbReference type="Gene3D" id="1.10.390.10">
    <property type="entry name" value="Neutral Protease Domain 2"/>
    <property type="match status" value="1"/>
</dbReference>
<dbReference type="Proteomes" id="UP000663891">
    <property type="component" value="Unassembled WGS sequence"/>
</dbReference>
<evidence type="ECO:0000313" key="13">
    <source>
        <dbReference type="EMBL" id="CAF4095732.1"/>
    </source>
</evidence>
<dbReference type="Proteomes" id="UP000663860">
    <property type="component" value="Unassembled WGS sequence"/>
</dbReference>
<keyword evidence="3" id="KW-0645">Protease</keyword>
<evidence type="ECO:0000256" key="5">
    <source>
        <dbReference type="ARBA" id="ARBA00022801"/>
    </source>
</evidence>
<evidence type="ECO:0000313" key="9">
    <source>
        <dbReference type="EMBL" id="CAF1388097.1"/>
    </source>
</evidence>
<evidence type="ECO:0000259" key="8">
    <source>
        <dbReference type="SMART" id="SM01263"/>
    </source>
</evidence>
<evidence type="ECO:0000256" key="3">
    <source>
        <dbReference type="ARBA" id="ARBA00022670"/>
    </source>
</evidence>
<dbReference type="EMBL" id="CAJOBB010004603">
    <property type="protein sequence ID" value="CAF4095732.1"/>
    <property type="molecule type" value="Genomic_DNA"/>
</dbReference>
<dbReference type="InterPro" id="IPR016024">
    <property type="entry name" value="ARM-type_fold"/>
</dbReference>
<organism evidence="9 14">
    <name type="scientific">Adineta steineri</name>
    <dbReference type="NCBI Taxonomy" id="433720"/>
    <lineage>
        <taxon>Eukaryota</taxon>
        <taxon>Metazoa</taxon>
        <taxon>Spiralia</taxon>
        <taxon>Gnathifera</taxon>
        <taxon>Rotifera</taxon>
        <taxon>Eurotatoria</taxon>
        <taxon>Bdelloidea</taxon>
        <taxon>Adinetida</taxon>
        <taxon>Adinetidae</taxon>
        <taxon>Adineta</taxon>
    </lineage>
</organism>
<evidence type="ECO:0000256" key="6">
    <source>
        <dbReference type="ARBA" id="ARBA00022833"/>
    </source>
</evidence>
<dbReference type="Pfam" id="PF09127">
    <property type="entry name" value="Leuk-A4-hydro_C"/>
    <property type="match status" value="1"/>
</dbReference>
<dbReference type="Proteomes" id="UP000663881">
    <property type="component" value="Unassembled WGS sequence"/>
</dbReference>
<dbReference type="InterPro" id="IPR034015">
    <property type="entry name" value="M1_LTA4H"/>
</dbReference>
<dbReference type="GO" id="GO:0006508">
    <property type="term" value="P:proteolysis"/>
    <property type="evidence" value="ECO:0007669"/>
    <property type="project" value="UniProtKB-KW"/>
</dbReference>